<sequence length="155" mass="16275">MLPVLFLSGCASSPKEMDHTMTPEQAQQQLTELFSTTSALVVGDWNLEFNGARDCTTQAGQVGVVFDQVGLGPGSADPGSAADQVAALWTDRGHPVTRSVIDSNAIRLLSPDDADGFGLEFTVNDRASTLDGSTPCVPGDAAALNRARQQDVPSR</sequence>
<dbReference type="Proteomes" id="UP001165341">
    <property type="component" value="Unassembled WGS sequence"/>
</dbReference>
<keyword evidence="3" id="KW-1185">Reference proteome</keyword>
<gene>
    <name evidence="2" type="ORF">MQH31_08180</name>
</gene>
<evidence type="ECO:0000313" key="3">
    <source>
        <dbReference type="Proteomes" id="UP001165341"/>
    </source>
</evidence>
<dbReference type="EMBL" id="JALGAR010000001">
    <property type="protein sequence ID" value="MCI4657783.1"/>
    <property type="molecule type" value="Genomic_DNA"/>
</dbReference>
<feature type="region of interest" description="Disordered" evidence="1">
    <location>
        <begin position="132"/>
        <end position="155"/>
    </location>
</feature>
<accession>A0AA41QVF7</accession>
<comment type="caution">
    <text evidence="2">The sequence shown here is derived from an EMBL/GenBank/DDBJ whole genome shotgun (WGS) entry which is preliminary data.</text>
</comment>
<name>A0AA41QVF7_9MICO</name>
<dbReference type="AlphaFoldDB" id="A0AA41QVF7"/>
<organism evidence="2 3">
    <name type="scientific">Cryobacterium zhongshanensis</name>
    <dbReference type="NCBI Taxonomy" id="2928153"/>
    <lineage>
        <taxon>Bacteria</taxon>
        <taxon>Bacillati</taxon>
        <taxon>Actinomycetota</taxon>
        <taxon>Actinomycetes</taxon>
        <taxon>Micrococcales</taxon>
        <taxon>Microbacteriaceae</taxon>
        <taxon>Cryobacterium</taxon>
    </lineage>
</organism>
<evidence type="ECO:0000313" key="2">
    <source>
        <dbReference type="EMBL" id="MCI4657783.1"/>
    </source>
</evidence>
<reference evidence="2" key="1">
    <citation type="submission" date="2022-03" db="EMBL/GenBank/DDBJ databases">
        <title>Cryobacterium sp. nov. strain ZS14-85, isolated from Antarctic soil.</title>
        <authorList>
            <person name="Li J."/>
            <person name="Niu G."/>
        </authorList>
    </citation>
    <scope>NUCLEOTIDE SEQUENCE</scope>
    <source>
        <strain evidence="2">ZS14-85</strain>
    </source>
</reference>
<dbReference type="RefSeq" id="WP_243011569.1">
    <property type="nucleotide sequence ID" value="NZ_JALGAR010000001.1"/>
</dbReference>
<proteinExistence type="predicted"/>
<evidence type="ECO:0000256" key="1">
    <source>
        <dbReference type="SAM" id="MobiDB-lite"/>
    </source>
</evidence>
<protein>
    <submittedName>
        <fullName evidence="2">Uncharacterized protein</fullName>
    </submittedName>
</protein>